<dbReference type="Proteomes" id="UP000199392">
    <property type="component" value="Unassembled WGS sequence"/>
</dbReference>
<gene>
    <name evidence="1" type="ORF">SAMN04488050_12443</name>
</gene>
<evidence type="ECO:0000313" key="1">
    <source>
        <dbReference type="EMBL" id="SFT26166.1"/>
    </source>
</evidence>
<reference evidence="2" key="1">
    <citation type="submission" date="2016-10" db="EMBL/GenBank/DDBJ databases">
        <authorList>
            <person name="Varghese N."/>
            <person name="Submissions S."/>
        </authorList>
    </citation>
    <scope>NUCLEOTIDE SEQUENCE [LARGE SCALE GENOMIC DNA]</scope>
    <source>
        <strain evidence="2">DSM 26894</strain>
    </source>
</reference>
<protein>
    <submittedName>
        <fullName evidence="1">Uncharacterized protein</fullName>
    </submittedName>
</protein>
<name>A0A1I6WJT7_9RHOB</name>
<evidence type="ECO:0000313" key="2">
    <source>
        <dbReference type="Proteomes" id="UP000199392"/>
    </source>
</evidence>
<keyword evidence="2" id="KW-1185">Reference proteome</keyword>
<dbReference type="EMBL" id="FOZW01000024">
    <property type="protein sequence ID" value="SFT26166.1"/>
    <property type="molecule type" value="Genomic_DNA"/>
</dbReference>
<organism evidence="1 2">
    <name type="scientific">Alloyangia pacifica</name>
    <dbReference type="NCBI Taxonomy" id="311180"/>
    <lineage>
        <taxon>Bacteria</taxon>
        <taxon>Pseudomonadati</taxon>
        <taxon>Pseudomonadota</taxon>
        <taxon>Alphaproteobacteria</taxon>
        <taxon>Rhodobacterales</taxon>
        <taxon>Roseobacteraceae</taxon>
        <taxon>Alloyangia</taxon>
    </lineage>
</organism>
<accession>A0A1I6WJT7</accession>
<dbReference type="RefSeq" id="WP_143015461.1">
    <property type="nucleotide sequence ID" value="NZ_FNCL01000027.1"/>
</dbReference>
<dbReference type="AlphaFoldDB" id="A0A1I6WJT7"/>
<proteinExistence type="predicted"/>
<sequence>MAEEILTLTEVDEEGVFDKIGARFDKVEPGTTLRLRMPLELGVTFLEEMGSTDPTAEGQVVQVSAGFSAFMQRYSHACAKYNLSMFKEREAFLAVLTMKKRPTASLA</sequence>